<sequence length="337" mass="39068">MQLHAPRSVYKIETTEYVAGHQVDNRFRVFERVFWSFKQCQEAFKFCKPILQVDETFLYGKYHHTLLIATTQDGNNCVLPIAFAIVEGETLSAWECFLSMIRLHVTNKSGICLISDRHQSIKGAVANSHIGWQPPNAYHVYCIRHIASNFNHRFKNIALKKELIKLGYTPSKVIFHQKLSRFHNESEDIQRWIDCILKEKWALCYDEDGRRYGHMTTNLSEAVNKVFKGAKNLPITALVKATYGCLVEYFMKYGEEVISDLQNGSMFYNKVMLQIQKNQQEASSHQVHRYDIQRKSFEVEEAFNPITQRGGHKLTVILVGDFASVEDFNPIDFLVLM</sequence>
<organism evidence="2 3">
    <name type="scientific">Abrus precatorius</name>
    <name type="common">Indian licorice</name>
    <name type="synonym">Glycine abrus</name>
    <dbReference type="NCBI Taxonomy" id="3816"/>
    <lineage>
        <taxon>Eukaryota</taxon>
        <taxon>Viridiplantae</taxon>
        <taxon>Streptophyta</taxon>
        <taxon>Embryophyta</taxon>
        <taxon>Tracheophyta</taxon>
        <taxon>Spermatophyta</taxon>
        <taxon>Magnoliopsida</taxon>
        <taxon>eudicotyledons</taxon>
        <taxon>Gunneridae</taxon>
        <taxon>Pentapetalae</taxon>
        <taxon>rosids</taxon>
        <taxon>fabids</taxon>
        <taxon>Fabales</taxon>
        <taxon>Fabaceae</taxon>
        <taxon>Papilionoideae</taxon>
        <taxon>50 kb inversion clade</taxon>
        <taxon>NPAAA clade</taxon>
        <taxon>indigoferoid/millettioid clade</taxon>
        <taxon>Abreae</taxon>
        <taxon>Abrus</taxon>
    </lineage>
</organism>
<proteinExistence type="predicted"/>
<reference evidence="2" key="1">
    <citation type="journal article" date="2019" name="Toxins">
        <title>Detection of Abrin-Like and Prepropulchellin-Like Toxin Genes and Transcripts Using Whole Genome Sequencing and Full-Length Transcript Sequencing of Abrus precatorius.</title>
        <authorList>
            <person name="Hovde B.T."/>
            <person name="Daligault H.E."/>
            <person name="Hanschen E.R."/>
            <person name="Kunde Y.A."/>
            <person name="Johnson M.B."/>
            <person name="Starkenburg S.R."/>
            <person name="Johnson S.L."/>
        </authorList>
    </citation>
    <scope>NUCLEOTIDE SEQUENCE [LARGE SCALE GENOMIC DNA]</scope>
</reference>
<dbReference type="GeneID" id="113858142"/>
<evidence type="ECO:0000313" key="3">
    <source>
        <dbReference type="RefSeq" id="XP_027346434.1"/>
    </source>
</evidence>
<dbReference type="Proteomes" id="UP000694853">
    <property type="component" value="Unplaced"/>
</dbReference>
<protein>
    <submittedName>
        <fullName evidence="3">Uncharacterized protein LOC113858142</fullName>
    </submittedName>
</protein>
<gene>
    <name evidence="3" type="primary">LOC113858142</name>
</gene>
<keyword evidence="2" id="KW-1185">Reference proteome</keyword>
<reference evidence="3" key="2">
    <citation type="submission" date="2025-08" db="UniProtKB">
        <authorList>
            <consortium name="RefSeq"/>
        </authorList>
    </citation>
    <scope>IDENTIFICATION</scope>
    <source>
        <tissue evidence="3">Young leaves</tissue>
    </source>
</reference>
<feature type="domain" description="MULE transposase" evidence="1">
    <location>
        <begin position="51"/>
        <end position="149"/>
    </location>
</feature>
<accession>A0A8B8KV73</accession>
<dbReference type="PANTHER" id="PTHR31973:SF195">
    <property type="entry name" value="MUDR FAMILY TRANSPOSASE"/>
    <property type="match status" value="1"/>
</dbReference>
<name>A0A8B8KV73_ABRPR</name>
<dbReference type="InterPro" id="IPR018289">
    <property type="entry name" value="MULE_transposase_dom"/>
</dbReference>
<dbReference type="RefSeq" id="XP_027346434.1">
    <property type="nucleotide sequence ID" value="XM_027490633.1"/>
</dbReference>
<dbReference type="Pfam" id="PF10551">
    <property type="entry name" value="MULE"/>
    <property type="match status" value="1"/>
</dbReference>
<dbReference type="KEGG" id="aprc:113858142"/>
<evidence type="ECO:0000259" key="1">
    <source>
        <dbReference type="Pfam" id="PF10551"/>
    </source>
</evidence>
<evidence type="ECO:0000313" key="2">
    <source>
        <dbReference type="Proteomes" id="UP000694853"/>
    </source>
</evidence>
<dbReference type="PANTHER" id="PTHR31973">
    <property type="entry name" value="POLYPROTEIN, PUTATIVE-RELATED"/>
    <property type="match status" value="1"/>
</dbReference>
<dbReference type="OrthoDB" id="1428459at2759"/>
<dbReference type="AlphaFoldDB" id="A0A8B8KV73"/>